<dbReference type="Gene3D" id="3.40.630.30">
    <property type="match status" value="1"/>
</dbReference>
<feature type="region of interest" description="Disordered" evidence="1">
    <location>
        <begin position="1"/>
        <end position="31"/>
    </location>
</feature>
<keyword evidence="4" id="KW-1185">Reference proteome</keyword>
<keyword evidence="3" id="KW-0808">Transferase</keyword>
<dbReference type="GO" id="GO:0016747">
    <property type="term" value="F:acyltransferase activity, transferring groups other than amino-acyl groups"/>
    <property type="evidence" value="ECO:0007669"/>
    <property type="project" value="InterPro"/>
</dbReference>
<name>A0A542YLT6_9MICO</name>
<dbReference type="Pfam" id="PF00583">
    <property type="entry name" value="Acetyltransf_1"/>
    <property type="match status" value="1"/>
</dbReference>
<dbReference type="SUPFAM" id="SSF55729">
    <property type="entry name" value="Acyl-CoA N-acyltransferases (Nat)"/>
    <property type="match status" value="1"/>
</dbReference>
<gene>
    <name evidence="3" type="ORF">FB467_0124</name>
</gene>
<proteinExistence type="predicted"/>
<reference evidence="3 4" key="1">
    <citation type="submission" date="2019-06" db="EMBL/GenBank/DDBJ databases">
        <title>Sequencing the genomes of 1000 actinobacteria strains.</title>
        <authorList>
            <person name="Klenk H.-P."/>
        </authorList>
    </citation>
    <scope>NUCLEOTIDE SEQUENCE [LARGE SCALE GENOMIC DNA]</scope>
    <source>
        <strain evidence="3 4">DSM 12335</strain>
    </source>
</reference>
<dbReference type="Proteomes" id="UP000319516">
    <property type="component" value="Unassembled WGS sequence"/>
</dbReference>
<evidence type="ECO:0000256" key="1">
    <source>
        <dbReference type="SAM" id="MobiDB-lite"/>
    </source>
</evidence>
<accession>A0A542YLT6</accession>
<feature type="compositionally biased region" description="Basic residues" evidence="1">
    <location>
        <begin position="1"/>
        <end position="16"/>
    </location>
</feature>
<dbReference type="AlphaFoldDB" id="A0A542YLT6"/>
<evidence type="ECO:0000313" key="3">
    <source>
        <dbReference type="EMBL" id="TQL49059.1"/>
    </source>
</evidence>
<evidence type="ECO:0000313" key="4">
    <source>
        <dbReference type="Proteomes" id="UP000319516"/>
    </source>
</evidence>
<comment type="caution">
    <text evidence="3">The sequence shown here is derived from an EMBL/GenBank/DDBJ whole genome shotgun (WGS) entry which is preliminary data.</text>
</comment>
<dbReference type="InterPro" id="IPR016181">
    <property type="entry name" value="Acyl_CoA_acyltransferase"/>
</dbReference>
<feature type="domain" description="N-acetyltransferase" evidence="2">
    <location>
        <begin position="36"/>
        <end position="194"/>
    </location>
</feature>
<dbReference type="InterPro" id="IPR000182">
    <property type="entry name" value="GNAT_dom"/>
</dbReference>
<sequence length="196" mass="22646">MGGRWKRIQKKHRPKVSRYYSRPLSPDDPDRSVNGFRFVEADHDNLARLKASFPKELSDRKRDILAQRIQDPSEDAWMILDEGDRLCGFACLAWDDHEVKLMQHTIRVRPHQALFMDDYVFKKHRRRGAQSAAVELRVGLAAAHGRTEGLVLVSTTNLGSISSYRKAGFQTCGRLIHFPTSKRTLEFWIPRPLRHG</sequence>
<dbReference type="PROSITE" id="PS51186">
    <property type="entry name" value="GNAT"/>
    <property type="match status" value="1"/>
</dbReference>
<dbReference type="EMBL" id="VFOP01000001">
    <property type="protein sequence ID" value="TQL49059.1"/>
    <property type="molecule type" value="Genomic_DNA"/>
</dbReference>
<organism evidence="3 4">
    <name type="scientific">Ornithinicoccus hortensis</name>
    <dbReference type="NCBI Taxonomy" id="82346"/>
    <lineage>
        <taxon>Bacteria</taxon>
        <taxon>Bacillati</taxon>
        <taxon>Actinomycetota</taxon>
        <taxon>Actinomycetes</taxon>
        <taxon>Micrococcales</taxon>
        <taxon>Intrasporangiaceae</taxon>
        <taxon>Ornithinicoccus</taxon>
    </lineage>
</organism>
<evidence type="ECO:0000259" key="2">
    <source>
        <dbReference type="PROSITE" id="PS51186"/>
    </source>
</evidence>
<protein>
    <submittedName>
        <fullName evidence="3">Acetyltransferase (GNAT) family protein</fullName>
    </submittedName>
</protein>